<sequence length="102" mass="11317">MSASPTLLSSADPSSVRFRMSTTACTCHLGQMPKGYFFRIELVSIWHAQAVAEYNMGSLGSHIFLPASGCRLTSATTCLGQKRYSKRIKLKKAEVRQHTKLH</sequence>
<proteinExistence type="predicted"/>
<dbReference type="Proteomes" id="UP000735302">
    <property type="component" value="Unassembled WGS sequence"/>
</dbReference>
<reference evidence="1 2" key="1">
    <citation type="journal article" date="2021" name="Elife">
        <title>Chloroplast acquisition without the gene transfer in kleptoplastic sea slugs, Plakobranchus ocellatus.</title>
        <authorList>
            <person name="Maeda T."/>
            <person name="Takahashi S."/>
            <person name="Yoshida T."/>
            <person name="Shimamura S."/>
            <person name="Takaki Y."/>
            <person name="Nagai Y."/>
            <person name="Toyoda A."/>
            <person name="Suzuki Y."/>
            <person name="Arimoto A."/>
            <person name="Ishii H."/>
            <person name="Satoh N."/>
            <person name="Nishiyama T."/>
            <person name="Hasebe M."/>
            <person name="Maruyama T."/>
            <person name="Minagawa J."/>
            <person name="Obokata J."/>
            <person name="Shigenobu S."/>
        </authorList>
    </citation>
    <scope>NUCLEOTIDE SEQUENCE [LARGE SCALE GENOMIC DNA]</scope>
</reference>
<dbReference type="AlphaFoldDB" id="A0AAV3YDY1"/>
<accession>A0AAV3YDY1</accession>
<gene>
    <name evidence="1" type="ORF">PoB_000696900</name>
</gene>
<protein>
    <submittedName>
        <fullName evidence="1">Uncharacterized protein</fullName>
    </submittedName>
</protein>
<dbReference type="EMBL" id="BLXT01000825">
    <property type="protein sequence ID" value="GFN80463.1"/>
    <property type="molecule type" value="Genomic_DNA"/>
</dbReference>
<organism evidence="1 2">
    <name type="scientific">Plakobranchus ocellatus</name>
    <dbReference type="NCBI Taxonomy" id="259542"/>
    <lineage>
        <taxon>Eukaryota</taxon>
        <taxon>Metazoa</taxon>
        <taxon>Spiralia</taxon>
        <taxon>Lophotrochozoa</taxon>
        <taxon>Mollusca</taxon>
        <taxon>Gastropoda</taxon>
        <taxon>Heterobranchia</taxon>
        <taxon>Euthyneura</taxon>
        <taxon>Panpulmonata</taxon>
        <taxon>Sacoglossa</taxon>
        <taxon>Placobranchoidea</taxon>
        <taxon>Plakobranchidae</taxon>
        <taxon>Plakobranchus</taxon>
    </lineage>
</organism>
<name>A0AAV3YDY1_9GAST</name>
<comment type="caution">
    <text evidence="1">The sequence shown here is derived from an EMBL/GenBank/DDBJ whole genome shotgun (WGS) entry which is preliminary data.</text>
</comment>
<keyword evidence="2" id="KW-1185">Reference proteome</keyword>
<evidence type="ECO:0000313" key="1">
    <source>
        <dbReference type="EMBL" id="GFN80463.1"/>
    </source>
</evidence>
<evidence type="ECO:0000313" key="2">
    <source>
        <dbReference type="Proteomes" id="UP000735302"/>
    </source>
</evidence>